<keyword evidence="4 6" id="KW-1133">Transmembrane helix</keyword>
<evidence type="ECO:0000313" key="8">
    <source>
        <dbReference type="Proteomes" id="UP000526184"/>
    </source>
</evidence>
<dbReference type="PANTHER" id="PTHR30474">
    <property type="entry name" value="CELL CYCLE PROTEIN"/>
    <property type="match status" value="1"/>
</dbReference>
<evidence type="ECO:0000256" key="4">
    <source>
        <dbReference type="ARBA" id="ARBA00022989"/>
    </source>
</evidence>
<evidence type="ECO:0000313" key="7">
    <source>
        <dbReference type="EMBL" id="NYV27253.1"/>
    </source>
</evidence>
<dbReference type="AlphaFoldDB" id="A0A7Z0PDH8"/>
<feature type="transmembrane region" description="Helical" evidence="6">
    <location>
        <begin position="141"/>
        <end position="158"/>
    </location>
</feature>
<dbReference type="GO" id="GO:0051301">
    <property type="term" value="P:cell division"/>
    <property type="evidence" value="ECO:0007669"/>
    <property type="project" value="InterPro"/>
</dbReference>
<dbReference type="InterPro" id="IPR011923">
    <property type="entry name" value="RodA/MrdB"/>
</dbReference>
<comment type="caution">
    <text evidence="7">The sequence shown here is derived from an EMBL/GenBank/DDBJ whole genome shotgun (WGS) entry which is preliminary data.</text>
</comment>
<protein>
    <submittedName>
        <fullName evidence="7">Rod shape-determining protein RodA</fullName>
    </submittedName>
</protein>
<feature type="transmembrane region" description="Helical" evidence="6">
    <location>
        <begin position="164"/>
        <end position="179"/>
    </location>
</feature>
<dbReference type="RefSeq" id="WP_067321206.1">
    <property type="nucleotide sequence ID" value="NZ_CBCRWS010000001.1"/>
</dbReference>
<dbReference type="EMBL" id="JABMKT010000001">
    <property type="protein sequence ID" value="NYV27253.1"/>
    <property type="molecule type" value="Genomic_DNA"/>
</dbReference>
<feature type="transmembrane region" description="Helical" evidence="6">
    <location>
        <begin position="274"/>
        <end position="296"/>
    </location>
</feature>
<dbReference type="GO" id="GO:0032153">
    <property type="term" value="C:cell division site"/>
    <property type="evidence" value="ECO:0007669"/>
    <property type="project" value="TreeGrafter"/>
</dbReference>
<accession>A0A7Z0PDH8</accession>
<dbReference type="InterPro" id="IPR001182">
    <property type="entry name" value="FtsW/RodA"/>
</dbReference>
<dbReference type="PANTHER" id="PTHR30474:SF1">
    <property type="entry name" value="PEPTIDOGLYCAN GLYCOSYLTRANSFERASE MRDB"/>
    <property type="match status" value="1"/>
</dbReference>
<dbReference type="Proteomes" id="UP000526184">
    <property type="component" value="Unassembled WGS sequence"/>
</dbReference>
<keyword evidence="3" id="KW-0133">Cell shape</keyword>
<dbReference type="NCBIfam" id="TIGR02210">
    <property type="entry name" value="rodA_shape"/>
    <property type="match status" value="1"/>
</dbReference>
<feature type="transmembrane region" description="Helical" evidence="6">
    <location>
        <begin position="308"/>
        <end position="331"/>
    </location>
</feature>
<evidence type="ECO:0000256" key="5">
    <source>
        <dbReference type="ARBA" id="ARBA00023136"/>
    </source>
</evidence>
<dbReference type="GO" id="GO:0015648">
    <property type="term" value="F:lipid-linked peptidoglycan transporter activity"/>
    <property type="evidence" value="ECO:0007669"/>
    <property type="project" value="TreeGrafter"/>
</dbReference>
<organism evidence="7 8">
    <name type="scientific">Streptobacillus felis</name>
    <dbReference type="NCBI Taxonomy" id="1384509"/>
    <lineage>
        <taxon>Bacteria</taxon>
        <taxon>Fusobacteriati</taxon>
        <taxon>Fusobacteriota</taxon>
        <taxon>Fusobacteriia</taxon>
        <taxon>Fusobacteriales</taxon>
        <taxon>Leptotrichiaceae</taxon>
        <taxon>Streptobacillus</taxon>
    </lineage>
</organism>
<comment type="subcellular location">
    <subcellularLocation>
        <location evidence="1">Membrane</location>
        <topology evidence="1">Multi-pass membrane protein</topology>
    </subcellularLocation>
</comment>
<sequence>MVNKRNLTKLKSKIGRLDKRLLLIVYLLVFISTSFVYSATRSMYYVKNNLLWIAVGTIILFMSVFIDYRFTKKIMKPIYVFSLLILIYTRFFGVVKLGARRWINIGITQIQPSEFVKILLIMIYSFWFVKKFSNGINSFKAIVLAFIPGIPILGLLLLQPDLGTTLILCFSFLCMLYLSNANIKPILVIFMMVGILSIPTYMFVLKDYQKTRIEVFLNPEKDLKNKGWHVAQSKISIGSGGITGKGYLEGSQSRLKFLPEPQTDFIFSVIGEEVGFIGSTFVLSLYFLLIYTIINISRKIIDDYGRIILYGISGVFLAHVIINVGMTLGIVPVTGKPLLLMSYGGSSFLSSFIMIGLIQSIKIHNGDDDDK</sequence>
<feature type="transmembrane region" description="Helical" evidence="6">
    <location>
        <begin position="186"/>
        <end position="204"/>
    </location>
</feature>
<dbReference type="GO" id="GO:0008360">
    <property type="term" value="P:regulation of cell shape"/>
    <property type="evidence" value="ECO:0007669"/>
    <property type="project" value="UniProtKB-KW"/>
</dbReference>
<keyword evidence="2 6" id="KW-0812">Transmembrane</keyword>
<reference evidence="7 8" key="1">
    <citation type="submission" date="2020-05" db="EMBL/GenBank/DDBJ databases">
        <title>Streptobacillus felis strain LHL191014123.</title>
        <authorList>
            <person name="Fawzy A."/>
            <person name="Rau J."/>
            <person name="Risse K."/>
            <person name="Schauerte N."/>
            <person name="Geiger C."/>
            <person name="Blom J."/>
            <person name="Imirzalioglu C."/>
            <person name="Falgenhauer J."/>
            <person name="Bach A."/>
            <person name="Herden C."/>
            <person name="Eisenberg T."/>
        </authorList>
    </citation>
    <scope>NUCLEOTIDE SEQUENCE [LARGE SCALE GENOMIC DNA]</scope>
    <source>
        <strain evidence="7 8">LHL191014123</strain>
    </source>
</reference>
<proteinExistence type="predicted"/>
<name>A0A7Z0PDH8_9FUSO</name>
<feature type="transmembrane region" description="Helical" evidence="6">
    <location>
        <begin position="78"/>
        <end position="98"/>
    </location>
</feature>
<dbReference type="GO" id="GO:0005886">
    <property type="term" value="C:plasma membrane"/>
    <property type="evidence" value="ECO:0007669"/>
    <property type="project" value="TreeGrafter"/>
</dbReference>
<keyword evidence="5 6" id="KW-0472">Membrane</keyword>
<evidence type="ECO:0000256" key="1">
    <source>
        <dbReference type="ARBA" id="ARBA00004141"/>
    </source>
</evidence>
<evidence type="ECO:0000256" key="6">
    <source>
        <dbReference type="SAM" id="Phobius"/>
    </source>
</evidence>
<feature type="transmembrane region" description="Helical" evidence="6">
    <location>
        <begin position="21"/>
        <end position="38"/>
    </location>
</feature>
<evidence type="ECO:0000256" key="3">
    <source>
        <dbReference type="ARBA" id="ARBA00022960"/>
    </source>
</evidence>
<feature type="transmembrane region" description="Helical" evidence="6">
    <location>
        <begin position="50"/>
        <end position="66"/>
    </location>
</feature>
<gene>
    <name evidence="7" type="primary">rodA</name>
    <name evidence="7" type="ORF">HP397_00230</name>
</gene>
<dbReference type="Pfam" id="PF01098">
    <property type="entry name" value="FTSW_RODA_SPOVE"/>
    <property type="match status" value="1"/>
</dbReference>
<evidence type="ECO:0000256" key="2">
    <source>
        <dbReference type="ARBA" id="ARBA00022692"/>
    </source>
</evidence>
<dbReference type="OrthoDB" id="9812661at2"/>
<keyword evidence="8" id="KW-1185">Reference proteome</keyword>
<feature type="transmembrane region" description="Helical" evidence="6">
    <location>
        <begin position="337"/>
        <end position="358"/>
    </location>
</feature>
<feature type="transmembrane region" description="Helical" evidence="6">
    <location>
        <begin position="110"/>
        <end position="129"/>
    </location>
</feature>